<evidence type="ECO:0008006" key="3">
    <source>
        <dbReference type="Google" id="ProtNLM"/>
    </source>
</evidence>
<dbReference type="EMBL" id="JBHRTF010000003">
    <property type="protein sequence ID" value="MFC3115522.1"/>
    <property type="molecule type" value="Genomic_DNA"/>
</dbReference>
<dbReference type="Proteomes" id="UP001595555">
    <property type="component" value="Unassembled WGS sequence"/>
</dbReference>
<protein>
    <recommendedName>
        <fullName evidence="3">PLAT domain-containing protein</fullName>
    </recommendedName>
</protein>
<reference evidence="2" key="1">
    <citation type="journal article" date="2019" name="Int. J. Syst. Evol. Microbiol.">
        <title>The Global Catalogue of Microorganisms (GCM) 10K type strain sequencing project: providing services to taxonomists for standard genome sequencing and annotation.</title>
        <authorList>
            <consortium name="The Broad Institute Genomics Platform"/>
            <consortium name="The Broad Institute Genome Sequencing Center for Infectious Disease"/>
            <person name="Wu L."/>
            <person name="Ma J."/>
        </authorList>
    </citation>
    <scope>NUCLEOTIDE SEQUENCE [LARGE SCALE GENOMIC DNA]</scope>
    <source>
        <strain evidence="2">KCTC 52237</strain>
    </source>
</reference>
<comment type="caution">
    <text evidence="1">The sequence shown here is derived from an EMBL/GenBank/DDBJ whole genome shotgun (WGS) entry which is preliminary data.</text>
</comment>
<evidence type="ECO:0000313" key="1">
    <source>
        <dbReference type="EMBL" id="MFC3115522.1"/>
    </source>
</evidence>
<sequence>MAVTRIKFVTIVGARGGSVANVDLELTVMGSSWESINGQFPGAVKETIIDLPDSVSINNFNVDLFDIHVGSMSSDTSWLLLESIYIVDVSLGSPNQILLGIPNWPKNLWFCKQQQSISGGYVVTGCNLGVIAKMAN</sequence>
<name>A0ABV7FHB6_9GAMM</name>
<dbReference type="RefSeq" id="WP_378117891.1">
    <property type="nucleotide sequence ID" value="NZ_JBHRTF010000003.1"/>
</dbReference>
<accession>A0ABV7FHB6</accession>
<organism evidence="1 2">
    <name type="scientific">Cellvibrio fontiphilus</name>
    <dbReference type="NCBI Taxonomy" id="1815559"/>
    <lineage>
        <taxon>Bacteria</taxon>
        <taxon>Pseudomonadati</taxon>
        <taxon>Pseudomonadota</taxon>
        <taxon>Gammaproteobacteria</taxon>
        <taxon>Cellvibrionales</taxon>
        <taxon>Cellvibrionaceae</taxon>
        <taxon>Cellvibrio</taxon>
    </lineage>
</organism>
<proteinExistence type="predicted"/>
<evidence type="ECO:0000313" key="2">
    <source>
        <dbReference type="Proteomes" id="UP001595555"/>
    </source>
</evidence>
<gene>
    <name evidence="1" type="ORF">ACFODX_08140</name>
</gene>
<keyword evidence="2" id="KW-1185">Reference proteome</keyword>